<evidence type="ECO:0000259" key="1">
    <source>
        <dbReference type="Pfam" id="PF12697"/>
    </source>
</evidence>
<dbReference type="OrthoDB" id="211846at2"/>
<reference evidence="3" key="1">
    <citation type="submission" date="2011-02" db="EMBL/GenBank/DDBJ databases">
        <title>The complete genome of Planctomyces brasiliensis DSM 5305.</title>
        <authorList>
            <person name="Lucas S."/>
            <person name="Copeland A."/>
            <person name="Lapidus A."/>
            <person name="Bruce D."/>
            <person name="Goodwin L."/>
            <person name="Pitluck S."/>
            <person name="Kyrpides N."/>
            <person name="Mavromatis K."/>
            <person name="Pagani I."/>
            <person name="Ivanova N."/>
            <person name="Ovchinnikova G."/>
            <person name="Lu M."/>
            <person name="Detter J.C."/>
            <person name="Han C."/>
            <person name="Land M."/>
            <person name="Hauser L."/>
            <person name="Markowitz V."/>
            <person name="Cheng J.-F."/>
            <person name="Hugenholtz P."/>
            <person name="Woyke T."/>
            <person name="Wu D."/>
            <person name="Tindall B."/>
            <person name="Pomrenke H.G."/>
            <person name="Brambilla E."/>
            <person name="Klenk H.-P."/>
            <person name="Eisen J.A."/>
        </authorList>
    </citation>
    <scope>NUCLEOTIDE SEQUENCE [LARGE SCALE GENOMIC DNA]</scope>
    <source>
        <strain evidence="3">ATCC 49424 / DSM 5305 / JCM 21570 / NBRC 103401 / IFAM 1448</strain>
    </source>
</reference>
<protein>
    <recommendedName>
        <fullName evidence="1">AB hydrolase-1 domain-containing protein</fullName>
    </recommendedName>
</protein>
<dbReference type="Gene3D" id="3.40.50.1820">
    <property type="entry name" value="alpha/beta hydrolase"/>
    <property type="match status" value="1"/>
</dbReference>
<dbReference type="Proteomes" id="UP000006860">
    <property type="component" value="Chromosome"/>
</dbReference>
<dbReference type="RefSeq" id="WP_013628173.1">
    <property type="nucleotide sequence ID" value="NC_015174.1"/>
</dbReference>
<dbReference type="InterPro" id="IPR000073">
    <property type="entry name" value="AB_hydrolase_1"/>
</dbReference>
<evidence type="ECO:0000313" key="2">
    <source>
        <dbReference type="EMBL" id="ADY59446.1"/>
    </source>
</evidence>
<organism evidence="2 3">
    <name type="scientific">Rubinisphaera brasiliensis (strain ATCC 49424 / DSM 5305 / JCM 21570 / IAM 15109 / NBRC 103401 / IFAM 1448)</name>
    <name type="common">Planctomyces brasiliensis</name>
    <dbReference type="NCBI Taxonomy" id="756272"/>
    <lineage>
        <taxon>Bacteria</taxon>
        <taxon>Pseudomonadati</taxon>
        <taxon>Planctomycetota</taxon>
        <taxon>Planctomycetia</taxon>
        <taxon>Planctomycetales</taxon>
        <taxon>Planctomycetaceae</taxon>
        <taxon>Rubinisphaera</taxon>
    </lineage>
</organism>
<sequence>MATPDSTPLILFSGLAADANIFGPQKIAFPQLTVPEWPTPAQDDTLDSYCRRLADDLRPLGDAIIGGASFGGIVALHVAQHLNPRAVVLIGSVRSPAELSRVIRFSRPLEPLTRFIPVRFLQLCCLPLSSRFARRIVPHLSGLSRQFRGSDPAVFRWSLQQILNWSTEPTLNCPVFHIHGKRDYVLPLRYTKPTTVVEDGGHVISLTHPIEINDFIRSVINQTVR</sequence>
<evidence type="ECO:0000313" key="3">
    <source>
        <dbReference type="Proteomes" id="UP000006860"/>
    </source>
</evidence>
<dbReference type="EMBL" id="CP002546">
    <property type="protein sequence ID" value="ADY59446.1"/>
    <property type="molecule type" value="Genomic_DNA"/>
</dbReference>
<dbReference type="InterPro" id="IPR029058">
    <property type="entry name" value="AB_hydrolase_fold"/>
</dbReference>
<dbReference type="SUPFAM" id="SSF53474">
    <property type="entry name" value="alpha/beta-Hydrolases"/>
    <property type="match status" value="1"/>
</dbReference>
<dbReference type="HOGENOM" id="CLU_105002_0_0_0"/>
<dbReference type="STRING" id="756272.Plabr_1836"/>
<name>F0SGA4_RUBBR</name>
<proteinExistence type="predicted"/>
<dbReference type="eggNOG" id="COG3319">
    <property type="taxonomic scope" value="Bacteria"/>
</dbReference>
<dbReference type="KEGG" id="pbs:Plabr_1836"/>
<feature type="domain" description="AB hydrolase-1" evidence="1">
    <location>
        <begin position="41"/>
        <end position="213"/>
    </location>
</feature>
<accession>F0SGA4</accession>
<keyword evidence="3" id="KW-1185">Reference proteome</keyword>
<dbReference type="AlphaFoldDB" id="F0SGA4"/>
<gene>
    <name evidence="2" type="ordered locus">Plabr_1836</name>
</gene>
<dbReference type="Pfam" id="PF12697">
    <property type="entry name" value="Abhydrolase_6"/>
    <property type="match status" value="1"/>
</dbReference>